<dbReference type="OrthoDB" id="1847747at2759"/>
<sequence length="646" mass="71564">MPSLIYALIFTSFLTFTQLGAIPISQSLKKSQLNHKVSIFNHQSCNETCGRFQVTFPFYINNGSCGWSNPPLSDSFQLTCLNSTSLFLNIESQNYRVLEFFSDGVLVDFPGFSNTCRPYNDLSSFGFGGNDVFGVSNDNVIGLYDCEDSSLCKANCESNDLPGCDRNGNGNGSGPVCCYPLTDHSVWHIGDDFDVFAKFECRGFSSWVVPRGMSSGKRGVKLEWAIPMNSSKEVCDVNAYRVNATTLKHGIRCICDDGFVGDGYVNGTACLKSCFKDGKEEFGKDCEPKRHNKRKMIILAGVLTSAFAAASLLILLCLIKRSVKSTAFGSPNKPQFRSTLSFRKSCNTRLFTLNELDEATGGFNEGQKVMDSCGGSVFTGKLKDGSHIAVQRVICENEKDLMHVLTRVELLSTIMHRNLAHIFGCCIDSGYTPMVVYEFPENGTLEDHLHLHKGQPEKIGLDWYKRLSIAAQTASLLAFLQHEVSPPVSHHNLKTSSIFLDQDFNIKVACFGLFSSLELYNSDVYELGVFLLEVVSGSKHPDMATVALHKTRDGKIEEIVDPLLYYHEQPPFRRDQIDRVADIATRCLLFGGDGKLRMVDVARELVHITRDSIDGGSRRGPALEETFSNSSLLQMISISPDSIYVP</sequence>
<comment type="subcellular location">
    <subcellularLocation>
        <location evidence="1">Membrane</location>
        <topology evidence="1">Single-pass membrane protein</topology>
    </subcellularLocation>
</comment>
<dbReference type="AlphaFoldDB" id="A0A9R0JTJ0"/>
<dbReference type="GO" id="GO:0030247">
    <property type="term" value="F:polysaccharide binding"/>
    <property type="evidence" value="ECO:0007669"/>
    <property type="project" value="InterPro"/>
</dbReference>
<evidence type="ECO:0000313" key="8">
    <source>
        <dbReference type="Proteomes" id="UP000813463"/>
    </source>
</evidence>
<dbReference type="RefSeq" id="XP_021846038.1">
    <property type="nucleotide sequence ID" value="XM_021990346.2"/>
</dbReference>
<evidence type="ECO:0000259" key="7">
    <source>
        <dbReference type="PROSITE" id="PS50011"/>
    </source>
</evidence>
<protein>
    <submittedName>
        <fullName evidence="9">Probably inactive receptor-like protein kinase At2g46850 isoform X1</fullName>
    </submittedName>
</protein>
<dbReference type="Gene3D" id="1.10.510.10">
    <property type="entry name" value="Transferase(Phosphotransferase) domain 1"/>
    <property type="match status" value="2"/>
</dbReference>
<proteinExistence type="predicted"/>
<dbReference type="InterPro" id="IPR025287">
    <property type="entry name" value="WAK_GUB"/>
</dbReference>
<feature type="domain" description="Protein kinase" evidence="7">
    <location>
        <begin position="363"/>
        <end position="633"/>
    </location>
</feature>
<evidence type="ECO:0000256" key="1">
    <source>
        <dbReference type="ARBA" id="ARBA00004167"/>
    </source>
</evidence>
<keyword evidence="8" id="KW-1185">Reference proteome</keyword>
<feature type="transmembrane region" description="Helical" evidence="5">
    <location>
        <begin position="296"/>
        <end position="319"/>
    </location>
</feature>
<organism evidence="8 9">
    <name type="scientific">Spinacia oleracea</name>
    <name type="common">Spinach</name>
    <dbReference type="NCBI Taxonomy" id="3562"/>
    <lineage>
        <taxon>Eukaryota</taxon>
        <taxon>Viridiplantae</taxon>
        <taxon>Streptophyta</taxon>
        <taxon>Embryophyta</taxon>
        <taxon>Tracheophyta</taxon>
        <taxon>Spermatophyta</taxon>
        <taxon>Magnoliopsida</taxon>
        <taxon>eudicotyledons</taxon>
        <taxon>Gunneridae</taxon>
        <taxon>Pentapetalae</taxon>
        <taxon>Caryophyllales</taxon>
        <taxon>Chenopodiaceae</taxon>
        <taxon>Chenopodioideae</taxon>
        <taxon>Anserineae</taxon>
        <taxon>Spinacia</taxon>
    </lineage>
</organism>
<dbReference type="GO" id="GO:0007166">
    <property type="term" value="P:cell surface receptor signaling pathway"/>
    <property type="evidence" value="ECO:0000318"/>
    <property type="project" value="GO_Central"/>
</dbReference>
<feature type="chain" id="PRO_5040316953" evidence="6">
    <location>
        <begin position="22"/>
        <end position="646"/>
    </location>
</feature>
<dbReference type="InterPro" id="IPR011009">
    <property type="entry name" value="Kinase-like_dom_sf"/>
</dbReference>
<evidence type="ECO:0000313" key="9">
    <source>
        <dbReference type="RefSeq" id="XP_021846038.1"/>
    </source>
</evidence>
<feature type="signal peptide" evidence="6">
    <location>
        <begin position="1"/>
        <end position="21"/>
    </location>
</feature>
<keyword evidence="5" id="KW-0812">Transmembrane</keyword>
<dbReference type="GeneID" id="110785832"/>
<evidence type="ECO:0000256" key="4">
    <source>
        <dbReference type="ARBA" id="ARBA00022840"/>
    </source>
</evidence>
<dbReference type="Pfam" id="PF07714">
    <property type="entry name" value="PK_Tyr_Ser-Thr"/>
    <property type="match status" value="1"/>
</dbReference>
<keyword evidence="4" id="KW-0067">ATP-binding</keyword>
<dbReference type="PROSITE" id="PS50011">
    <property type="entry name" value="PROTEIN_KINASE_DOM"/>
    <property type="match status" value="1"/>
</dbReference>
<dbReference type="PANTHER" id="PTHR46008">
    <property type="entry name" value="LEAF RUST 10 DISEASE-RESISTANCE LOCUS RECEPTOR-LIKE PROTEIN KINASE-LIKE 1.4"/>
    <property type="match status" value="1"/>
</dbReference>
<evidence type="ECO:0000256" key="3">
    <source>
        <dbReference type="ARBA" id="ARBA00022741"/>
    </source>
</evidence>
<keyword evidence="5" id="KW-0472">Membrane</keyword>
<dbReference type="GO" id="GO:0005524">
    <property type="term" value="F:ATP binding"/>
    <property type="evidence" value="ECO:0007669"/>
    <property type="project" value="UniProtKB-KW"/>
</dbReference>
<reference evidence="8" key="1">
    <citation type="journal article" date="2021" name="Nat. Commun.">
        <title>Genomic analyses provide insights into spinach domestication and the genetic basis of agronomic traits.</title>
        <authorList>
            <person name="Cai X."/>
            <person name="Sun X."/>
            <person name="Xu C."/>
            <person name="Sun H."/>
            <person name="Wang X."/>
            <person name="Ge C."/>
            <person name="Zhang Z."/>
            <person name="Wang Q."/>
            <person name="Fei Z."/>
            <person name="Jiao C."/>
            <person name="Wang Q."/>
        </authorList>
    </citation>
    <scope>NUCLEOTIDE SEQUENCE [LARGE SCALE GENOMIC DNA]</scope>
    <source>
        <strain evidence="8">cv. Varoflay</strain>
    </source>
</reference>
<dbReference type="InterPro" id="IPR001245">
    <property type="entry name" value="Ser-Thr/Tyr_kinase_cat_dom"/>
</dbReference>
<dbReference type="SUPFAM" id="SSF56112">
    <property type="entry name" value="Protein kinase-like (PK-like)"/>
    <property type="match status" value="1"/>
</dbReference>
<accession>A0A9R0JTJ0</accession>
<dbReference type="Gene3D" id="3.30.200.20">
    <property type="entry name" value="Phosphorylase Kinase, domain 1"/>
    <property type="match status" value="1"/>
</dbReference>
<gene>
    <name evidence="9" type="primary">LOC110785832</name>
</gene>
<evidence type="ECO:0000256" key="6">
    <source>
        <dbReference type="SAM" id="SignalP"/>
    </source>
</evidence>
<evidence type="ECO:0000256" key="5">
    <source>
        <dbReference type="SAM" id="Phobius"/>
    </source>
</evidence>
<dbReference type="KEGG" id="soe:110785832"/>
<keyword evidence="5" id="KW-1133">Transmembrane helix</keyword>
<dbReference type="Proteomes" id="UP000813463">
    <property type="component" value="Chromosome 2"/>
</dbReference>
<dbReference type="Pfam" id="PF13947">
    <property type="entry name" value="GUB_WAK_bind"/>
    <property type="match status" value="1"/>
</dbReference>
<keyword evidence="2 6" id="KW-0732">Signal</keyword>
<dbReference type="GO" id="GO:0005886">
    <property type="term" value="C:plasma membrane"/>
    <property type="evidence" value="ECO:0000318"/>
    <property type="project" value="GO_Central"/>
</dbReference>
<evidence type="ECO:0000256" key="2">
    <source>
        <dbReference type="ARBA" id="ARBA00022729"/>
    </source>
</evidence>
<name>A0A9R0JTJ0_SPIOL</name>
<reference evidence="9" key="2">
    <citation type="submission" date="2025-08" db="UniProtKB">
        <authorList>
            <consortium name="RefSeq"/>
        </authorList>
    </citation>
    <scope>IDENTIFICATION</scope>
    <source>
        <tissue evidence="9">Leaf</tissue>
    </source>
</reference>
<dbReference type="InterPro" id="IPR000719">
    <property type="entry name" value="Prot_kinase_dom"/>
</dbReference>
<dbReference type="GO" id="GO:0004672">
    <property type="term" value="F:protein kinase activity"/>
    <property type="evidence" value="ECO:0007669"/>
    <property type="project" value="InterPro"/>
</dbReference>
<keyword evidence="3" id="KW-0547">Nucleotide-binding</keyword>